<dbReference type="Gene3D" id="3.40.50.10140">
    <property type="entry name" value="Toll/interleukin-1 receptor homology (TIR) domain"/>
    <property type="match status" value="1"/>
</dbReference>
<protein>
    <recommendedName>
        <fullName evidence="2">TIR domain-containing protein</fullName>
    </recommendedName>
</protein>
<dbReference type="InParanoid" id="U5FKY5"/>
<dbReference type="PROSITE" id="PS50104">
    <property type="entry name" value="TIR"/>
    <property type="match status" value="1"/>
</dbReference>
<dbReference type="InterPro" id="IPR035897">
    <property type="entry name" value="Toll_tir_struct_dom_sf"/>
</dbReference>
<dbReference type="SUPFAM" id="SSF52200">
    <property type="entry name" value="Toll/Interleukin receptor TIR domain"/>
    <property type="match status" value="1"/>
</dbReference>
<dbReference type="AlphaFoldDB" id="U5FKY5"/>
<feature type="domain" description="TIR" evidence="2">
    <location>
        <begin position="1"/>
        <end position="88"/>
    </location>
</feature>
<evidence type="ECO:0000256" key="1">
    <source>
        <dbReference type="ARBA" id="ARBA00023027"/>
    </source>
</evidence>
<dbReference type="PANTHER" id="PTHR32009:SF154">
    <property type="entry name" value="TIR DOMAIN-CONTAINING PROTEIN"/>
    <property type="match status" value="1"/>
</dbReference>
<dbReference type="GO" id="GO:0007165">
    <property type="term" value="P:signal transduction"/>
    <property type="evidence" value="ECO:0000318"/>
    <property type="project" value="GO_Central"/>
</dbReference>
<accession>U5FKY5</accession>
<keyword evidence="1" id="KW-0520">NAD</keyword>
<dbReference type="InterPro" id="IPR000157">
    <property type="entry name" value="TIR_dom"/>
</dbReference>
<keyword evidence="4" id="KW-1185">Reference proteome</keyword>
<organism evidence="3 4">
    <name type="scientific">Populus trichocarpa</name>
    <name type="common">Western balsam poplar</name>
    <name type="synonym">Populus balsamifera subsp. trichocarpa</name>
    <dbReference type="NCBI Taxonomy" id="3694"/>
    <lineage>
        <taxon>Eukaryota</taxon>
        <taxon>Viridiplantae</taxon>
        <taxon>Streptophyta</taxon>
        <taxon>Embryophyta</taxon>
        <taxon>Tracheophyta</taxon>
        <taxon>Spermatophyta</taxon>
        <taxon>Magnoliopsida</taxon>
        <taxon>eudicotyledons</taxon>
        <taxon>Gunneridae</taxon>
        <taxon>Pentapetalae</taxon>
        <taxon>rosids</taxon>
        <taxon>fabids</taxon>
        <taxon>Malpighiales</taxon>
        <taxon>Salicaceae</taxon>
        <taxon>Saliceae</taxon>
        <taxon>Populus</taxon>
    </lineage>
</organism>
<evidence type="ECO:0000259" key="2">
    <source>
        <dbReference type="PROSITE" id="PS50104"/>
    </source>
</evidence>
<gene>
    <name evidence="3" type="ORF">POPTR_016G090600</name>
</gene>
<dbReference type="Proteomes" id="UP000006729">
    <property type="component" value="Chromosome 16"/>
</dbReference>
<reference evidence="3 4" key="1">
    <citation type="journal article" date="2006" name="Science">
        <title>The genome of black cottonwood, Populus trichocarpa (Torr. &amp; Gray).</title>
        <authorList>
            <person name="Tuskan G.A."/>
            <person name="Difazio S."/>
            <person name="Jansson S."/>
            <person name="Bohlmann J."/>
            <person name="Grigoriev I."/>
            <person name="Hellsten U."/>
            <person name="Putnam N."/>
            <person name="Ralph S."/>
            <person name="Rombauts S."/>
            <person name="Salamov A."/>
            <person name="Schein J."/>
            <person name="Sterck L."/>
            <person name="Aerts A."/>
            <person name="Bhalerao R.R."/>
            <person name="Bhalerao R.P."/>
            <person name="Blaudez D."/>
            <person name="Boerjan W."/>
            <person name="Brun A."/>
            <person name="Brunner A."/>
            <person name="Busov V."/>
            <person name="Campbell M."/>
            <person name="Carlson J."/>
            <person name="Chalot M."/>
            <person name="Chapman J."/>
            <person name="Chen G.L."/>
            <person name="Cooper D."/>
            <person name="Coutinho P.M."/>
            <person name="Couturier J."/>
            <person name="Covert S."/>
            <person name="Cronk Q."/>
            <person name="Cunningham R."/>
            <person name="Davis J."/>
            <person name="Degroeve S."/>
            <person name="Dejardin A."/>
            <person name="Depamphilis C."/>
            <person name="Detter J."/>
            <person name="Dirks B."/>
            <person name="Dubchak I."/>
            <person name="Duplessis S."/>
            <person name="Ehlting J."/>
            <person name="Ellis B."/>
            <person name="Gendler K."/>
            <person name="Goodstein D."/>
            <person name="Gribskov M."/>
            <person name="Grimwood J."/>
            <person name="Groover A."/>
            <person name="Gunter L."/>
            <person name="Hamberger B."/>
            <person name="Heinze B."/>
            <person name="Helariutta Y."/>
            <person name="Henrissat B."/>
            <person name="Holligan D."/>
            <person name="Holt R."/>
            <person name="Huang W."/>
            <person name="Islam-Faridi N."/>
            <person name="Jones S."/>
            <person name="Jones-Rhoades M."/>
            <person name="Jorgensen R."/>
            <person name="Joshi C."/>
            <person name="Kangasjarvi J."/>
            <person name="Karlsson J."/>
            <person name="Kelleher C."/>
            <person name="Kirkpatrick R."/>
            <person name="Kirst M."/>
            <person name="Kohler A."/>
            <person name="Kalluri U."/>
            <person name="Larimer F."/>
            <person name="Leebens-Mack J."/>
            <person name="Leple J.C."/>
            <person name="Locascio P."/>
            <person name="Lou Y."/>
            <person name="Lucas S."/>
            <person name="Martin F."/>
            <person name="Montanini B."/>
            <person name="Napoli C."/>
            <person name="Nelson D.R."/>
            <person name="Nelson C."/>
            <person name="Nieminen K."/>
            <person name="Nilsson O."/>
            <person name="Pereda V."/>
            <person name="Peter G."/>
            <person name="Philippe R."/>
            <person name="Pilate G."/>
            <person name="Poliakov A."/>
            <person name="Razumovskaya J."/>
            <person name="Richardson P."/>
            <person name="Rinaldi C."/>
            <person name="Ritland K."/>
            <person name="Rouze P."/>
            <person name="Ryaboy D."/>
            <person name="Schmutz J."/>
            <person name="Schrader J."/>
            <person name="Segerman B."/>
            <person name="Shin H."/>
            <person name="Siddiqui A."/>
            <person name="Sterky F."/>
            <person name="Terry A."/>
            <person name="Tsai C.J."/>
            <person name="Uberbacher E."/>
            <person name="Unneberg P."/>
            <person name="Vahala J."/>
            <person name="Wall K."/>
            <person name="Wessler S."/>
            <person name="Yang G."/>
            <person name="Yin T."/>
            <person name="Douglas C."/>
            <person name="Marra M."/>
            <person name="Sandberg G."/>
            <person name="Van de Peer Y."/>
            <person name="Rokhsar D."/>
        </authorList>
    </citation>
    <scope>NUCLEOTIDE SEQUENCE [LARGE SCALE GENOMIC DNA]</scope>
    <source>
        <strain evidence="4">cv. Nisqually</strain>
    </source>
</reference>
<dbReference type="PANTHER" id="PTHR32009">
    <property type="entry name" value="TMV RESISTANCE PROTEIN N-LIKE"/>
    <property type="match status" value="1"/>
</dbReference>
<evidence type="ECO:0000313" key="3">
    <source>
        <dbReference type="EMBL" id="PNS98673.1"/>
    </source>
</evidence>
<evidence type="ECO:0000313" key="4">
    <source>
        <dbReference type="Proteomes" id="UP000006729"/>
    </source>
</evidence>
<dbReference type="GO" id="GO:0005634">
    <property type="term" value="C:nucleus"/>
    <property type="evidence" value="ECO:0000318"/>
    <property type="project" value="GO_Central"/>
</dbReference>
<name>U5FKY5_POPTR</name>
<dbReference type="Pfam" id="PF01582">
    <property type="entry name" value="TIR"/>
    <property type="match status" value="1"/>
</dbReference>
<sequence>MLPLARWCLDELVKILERRQRTGQVVLPVLFYDTEEPSDVQKQTGSYAKALDEHEERFQEEMEKVNKWRGALAETGNLYGWGLIKQCGKWVYHLPCQRSTCTYQQKQFFLLLSI</sequence>
<proteinExistence type="predicted"/>
<dbReference type="EMBL" id="CM009305">
    <property type="protein sequence ID" value="PNS98673.1"/>
    <property type="molecule type" value="Genomic_DNA"/>
</dbReference>